<dbReference type="InterPro" id="IPR036249">
    <property type="entry name" value="Thioredoxin-like_sf"/>
</dbReference>
<dbReference type="SUPFAM" id="SSF52833">
    <property type="entry name" value="Thioredoxin-like"/>
    <property type="match status" value="1"/>
</dbReference>
<comment type="caution">
    <text evidence="1">The sequence shown here is derived from an EMBL/GenBank/DDBJ whole genome shotgun (WGS) entry which is preliminary data.</text>
</comment>
<reference evidence="1 2" key="1">
    <citation type="journal article" date="2016" name="Nat. Commun.">
        <title>Thousands of microbial genomes shed light on interconnected biogeochemical processes in an aquifer system.</title>
        <authorList>
            <person name="Anantharaman K."/>
            <person name="Brown C.T."/>
            <person name="Hug L.A."/>
            <person name="Sharon I."/>
            <person name="Castelle C.J."/>
            <person name="Probst A.J."/>
            <person name="Thomas B.C."/>
            <person name="Singh A."/>
            <person name="Wilkins M.J."/>
            <person name="Karaoz U."/>
            <person name="Brodie E.L."/>
            <person name="Williams K.H."/>
            <person name="Hubbard S.S."/>
            <person name="Banfield J.F."/>
        </authorList>
    </citation>
    <scope>NUCLEOTIDE SEQUENCE [LARGE SCALE GENOMIC DNA]</scope>
</reference>
<name>A0A1F6M549_9BACT</name>
<proteinExistence type="predicted"/>
<gene>
    <name evidence="1" type="ORF">A3B90_02765</name>
</gene>
<evidence type="ECO:0008006" key="3">
    <source>
        <dbReference type="Google" id="ProtNLM"/>
    </source>
</evidence>
<dbReference type="EMBL" id="MFPX01000011">
    <property type="protein sequence ID" value="OGH66720.1"/>
    <property type="molecule type" value="Genomic_DNA"/>
</dbReference>
<dbReference type="Gene3D" id="3.40.30.10">
    <property type="entry name" value="Glutaredoxin"/>
    <property type="match status" value="1"/>
</dbReference>
<evidence type="ECO:0000313" key="1">
    <source>
        <dbReference type="EMBL" id="OGH66720.1"/>
    </source>
</evidence>
<dbReference type="Proteomes" id="UP000178742">
    <property type="component" value="Unassembled WGS sequence"/>
</dbReference>
<protein>
    <recommendedName>
        <fullName evidence="3">Ferredoxin</fullName>
    </recommendedName>
</protein>
<dbReference type="AlphaFoldDB" id="A0A1F6M549"/>
<dbReference type="CDD" id="cd02980">
    <property type="entry name" value="TRX_Fd_family"/>
    <property type="match status" value="1"/>
</dbReference>
<dbReference type="Pfam" id="PF01257">
    <property type="entry name" value="2Fe-2S_thioredx"/>
    <property type="match status" value="1"/>
</dbReference>
<organism evidence="1 2">
    <name type="scientific">Candidatus Magasanikbacteria bacterium RIFCSPHIGHO2_02_FULL_41_13</name>
    <dbReference type="NCBI Taxonomy" id="1798676"/>
    <lineage>
        <taxon>Bacteria</taxon>
        <taxon>Candidatus Magasanikiibacteriota</taxon>
    </lineage>
</organism>
<accession>A0A1F6M549</accession>
<dbReference type="STRING" id="1798676.A3B90_02765"/>
<evidence type="ECO:0000313" key="2">
    <source>
        <dbReference type="Proteomes" id="UP000178742"/>
    </source>
</evidence>
<sequence length="116" mass="13302">MSLVKNLAIQKGYETKRRHIFLCMHGKCAPSERAEKLWEYLKKRLSELEPDSSTSSVARSKVDCLRICAEGPIALVYPEGTLYYKLDEAKLERIIVEHLIAGKPVHEYSFFEKALS</sequence>